<dbReference type="OrthoDB" id="350952at2157"/>
<protein>
    <submittedName>
        <fullName evidence="2">Fic family protein</fullName>
    </submittedName>
</protein>
<dbReference type="Pfam" id="PF13784">
    <property type="entry name" value="Fic_N"/>
    <property type="match status" value="1"/>
</dbReference>
<comment type="caution">
    <text evidence="2">The sequence shown here is derived from an EMBL/GenBank/DDBJ whole genome shotgun (WGS) entry which is preliminary data.</text>
</comment>
<evidence type="ECO:0000259" key="1">
    <source>
        <dbReference type="PROSITE" id="PS51459"/>
    </source>
</evidence>
<dbReference type="InterPro" id="IPR036390">
    <property type="entry name" value="WH_DNA-bd_sf"/>
</dbReference>
<dbReference type="Gene3D" id="1.10.3290.10">
    <property type="entry name" value="Fido-like domain"/>
    <property type="match status" value="1"/>
</dbReference>
<dbReference type="InterPro" id="IPR036597">
    <property type="entry name" value="Fido-like_dom_sf"/>
</dbReference>
<dbReference type="PANTHER" id="PTHR13504">
    <property type="entry name" value="FIDO DOMAIN-CONTAINING PROTEIN DDB_G0283145"/>
    <property type="match status" value="1"/>
</dbReference>
<sequence>MRSIEIEDTAPGKLVSYGRESYYRPEPLPPSSDLALDDEFYDVLAEATFWLGKLSGISLEIDFPPVLYTSLLRKEAMESAEIEGADVDYNALYSLETRSLDEDTDDPALDATTSEAETKDTQEVLNYEQAIEEGIETLDSGGEVSVELLHDLHKTLLTDVPEDRIETDTIGAYKTVPNHLGDFLPPVPIEVDGLMDALVTYYRTGGSYHPLVDIALFHYQFETIHPYGDGNGRLGRLLITLQLYDAELLERPNLYLSEYFNRNKATYVDRMEGVRAHGDWEGWLSFFVEGVAQQAEESVDRTLALDELRRRYEDEYGGVQYAKNRLACKLFERPYVTTKTVADMLDIERSTAYRAIDDLEDEGVLEEVTGKQRNKEYRAKEIFDILERPPQTY</sequence>
<gene>
    <name evidence="2" type="ORF">D8Y22_12005</name>
</gene>
<proteinExistence type="predicted"/>
<dbReference type="SUPFAM" id="SSF46785">
    <property type="entry name" value="Winged helix' DNA-binding domain"/>
    <property type="match status" value="1"/>
</dbReference>
<dbReference type="InterPro" id="IPR026287">
    <property type="entry name" value="SoFic-like"/>
</dbReference>
<dbReference type="RefSeq" id="WP_141464931.1">
    <property type="nucleotide sequence ID" value="NZ_RBZW01000030.1"/>
</dbReference>
<dbReference type="InterPro" id="IPR003812">
    <property type="entry name" value="Fido"/>
</dbReference>
<reference evidence="2 3" key="1">
    <citation type="submission" date="2018-10" db="EMBL/GenBank/DDBJ databases">
        <title>Natronolimnobius sp. XQ-INN 246 isolated from Inner Mongolia Autonomous Region of China.</title>
        <authorList>
            <person name="Xue Q."/>
        </authorList>
    </citation>
    <scope>NUCLEOTIDE SEQUENCE [LARGE SCALE GENOMIC DNA]</scope>
    <source>
        <strain evidence="2 3">XQ-INN 246</strain>
    </source>
</reference>
<dbReference type="SUPFAM" id="SSF140931">
    <property type="entry name" value="Fic-like"/>
    <property type="match status" value="1"/>
</dbReference>
<dbReference type="InterPro" id="IPR025758">
    <property type="entry name" value="Fic/DOC_N"/>
</dbReference>
<keyword evidence="3" id="KW-1185">Reference proteome</keyword>
<organism evidence="2 3">
    <name type="scientific">Salinadaptatus halalkaliphilus</name>
    <dbReference type="NCBI Taxonomy" id="2419781"/>
    <lineage>
        <taxon>Archaea</taxon>
        <taxon>Methanobacteriati</taxon>
        <taxon>Methanobacteriota</taxon>
        <taxon>Stenosarchaea group</taxon>
        <taxon>Halobacteria</taxon>
        <taxon>Halobacteriales</taxon>
        <taxon>Natrialbaceae</taxon>
        <taxon>Salinadaptatus</taxon>
    </lineage>
</organism>
<name>A0A4S3TLZ8_9EURY</name>
<dbReference type="PROSITE" id="PS51459">
    <property type="entry name" value="FIDO"/>
    <property type="match status" value="1"/>
</dbReference>
<evidence type="ECO:0000313" key="3">
    <source>
        <dbReference type="Proteomes" id="UP000318864"/>
    </source>
</evidence>
<dbReference type="PANTHER" id="PTHR13504:SF38">
    <property type="entry name" value="FIDO DOMAIN-CONTAINING PROTEIN"/>
    <property type="match status" value="1"/>
</dbReference>
<dbReference type="Pfam" id="PF02661">
    <property type="entry name" value="Fic"/>
    <property type="match status" value="1"/>
</dbReference>
<evidence type="ECO:0000313" key="2">
    <source>
        <dbReference type="EMBL" id="THE64630.1"/>
    </source>
</evidence>
<accession>A0A4S3TLZ8</accession>
<dbReference type="Gene3D" id="1.10.10.10">
    <property type="entry name" value="Winged helix-like DNA-binding domain superfamily/Winged helix DNA-binding domain"/>
    <property type="match status" value="1"/>
</dbReference>
<dbReference type="EMBL" id="RBZW01000030">
    <property type="protein sequence ID" value="THE64630.1"/>
    <property type="molecule type" value="Genomic_DNA"/>
</dbReference>
<dbReference type="InterPro" id="IPR040198">
    <property type="entry name" value="Fido_containing"/>
</dbReference>
<feature type="domain" description="Fido" evidence="1">
    <location>
        <begin position="144"/>
        <end position="289"/>
    </location>
</feature>
<dbReference type="InterPro" id="IPR036388">
    <property type="entry name" value="WH-like_DNA-bd_sf"/>
</dbReference>
<dbReference type="Proteomes" id="UP000318864">
    <property type="component" value="Unassembled WGS sequence"/>
</dbReference>
<dbReference type="PIRSF" id="PIRSF038925">
    <property type="entry name" value="AMP-prot_trans"/>
    <property type="match status" value="1"/>
</dbReference>
<dbReference type="AlphaFoldDB" id="A0A4S3TLZ8"/>